<feature type="region of interest" description="Disordered" evidence="13">
    <location>
        <begin position="858"/>
        <end position="883"/>
    </location>
</feature>
<gene>
    <name evidence="12" type="primary">clpB</name>
    <name evidence="15" type="ORF">SAMN03159343_1590</name>
</gene>
<keyword evidence="3 10" id="KW-0677">Repeat</keyword>
<evidence type="ECO:0000256" key="6">
    <source>
        <dbReference type="ARBA" id="ARBA00023016"/>
    </source>
</evidence>
<dbReference type="FunFam" id="3.40.50.300:FF:000025">
    <property type="entry name" value="ATP-dependent Clp protease subunit"/>
    <property type="match status" value="1"/>
</dbReference>
<dbReference type="AlphaFoldDB" id="A0A1G4XW71"/>
<evidence type="ECO:0000256" key="12">
    <source>
        <dbReference type="RuleBase" id="RU362034"/>
    </source>
</evidence>
<dbReference type="PROSITE" id="PS51903">
    <property type="entry name" value="CLP_R"/>
    <property type="match status" value="1"/>
</dbReference>
<keyword evidence="6 12" id="KW-0346">Stress response</keyword>
<dbReference type="FunFam" id="3.40.50.300:FF:000120">
    <property type="entry name" value="ATP-dependent chaperone ClpB"/>
    <property type="match status" value="1"/>
</dbReference>
<keyword evidence="7 12" id="KW-0175">Coiled coil</keyword>
<dbReference type="InterPro" id="IPR017730">
    <property type="entry name" value="Chaperonin_ClpB"/>
</dbReference>
<evidence type="ECO:0000256" key="11">
    <source>
        <dbReference type="RuleBase" id="RU004432"/>
    </source>
</evidence>
<evidence type="ECO:0000256" key="5">
    <source>
        <dbReference type="ARBA" id="ARBA00022840"/>
    </source>
</evidence>
<dbReference type="InterPro" id="IPR027417">
    <property type="entry name" value="P-loop_NTPase"/>
</dbReference>
<dbReference type="GO" id="GO:0042026">
    <property type="term" value="P:protein refolding"/>
    <property type="evidence" value="ECO:0007669"/>
    <property type="project" value="UniProtKB-UniRule"/>
</dbReference>
<dbReference type="Pfam" id="PF00004">
    <property type="entry name" value="AAA"/>
    <property type="match status" value="1"/>
</dbReference>
<evidence type="ECO:0000259" key="14">
    <source>
        <dbReference type="PROSITE" id="PS51903"/>
    </source>
</evidence>
<dbReference type="GO" id="GO:0016887">
    <property type="term" value="F:ATP hydrolysis activity"/>
    <property type="evidence" value="ECO:0007669"/>
    <property type="project" value="InterPro"/>
</dbReference>
<dbReference type="SMART" id="SM01086">
    <property type="entry name" value="ClpB_D2-small"/>
    <property type="match status" value="1"/>
</dbReference>
<proteinExistence type="inferred from homology"/>
<evidence type="ECO:0000256" key="7">
    <source>
        <dbReference type="ARBA" id="ARBA00023054"/>
    </source>
</evidence>
<dbReference type="SMART" id="SM00382">
    <property type="entry name" value="AAA"/>
    <property type="match status" value="2"/>
</dbReference>
<organism evidence="15 16">
    <name type="scientific">Klenkia marina</name>
    <dbReference type="NCBI Taxonomy" id="1960309"/>
    <lineage>
        <taxon>Bacteria</taxon>
        <taxon>Bacillati</taxon>
        <taxon>Actinomycetota</taxon>
        <taxon>Actinomycetes</taxon>
        <taxon>Geodermatophilales</taxon>
        <taxon>Geodermatophilaceae</taxon>
        <taxon>Klenkia</taxon>
    </lineage>
</organism>
<dbReference type="InterPro" id="IPR003593">
    <property type="entry name" value="AAA+_ATPase"/>
</dbReference>
<dbReference type="CDD" id="cd19499">
    <property type="entry name" value="RecA-like_ClpB_Hsp104-like"/>
    <property type="match status" value="1"/>
</dbReference>
<dbReference type="InterPro" id="IPR036628">
    <property type="entry name" value="Clp_N_dom_sf"/>
</dbReference>
<dbReference type="GO" id="GO:0006508">
    <property type="term" value="P:proteolysis"/>
    <property type="evidence" value="ECO:0007669"/>
    <property type="project" value="UniProtKB-KW"/>
</dbReference>
<keyword evidence="15" id="KW-0645">Protease</keyword>
<evidence type="ECO:0000256" key="10">
    <source>
        <dbReference type="PROSITE-ProRule" id="PRU01251"/>
    </source>
</evidence>
<keyword evidence="15" id="KW-0378">Hydrolase</keyword>
<dbReference type="Gene3D" id="1.10.1780.10">
    <property type="entry name" value="Clp, N-terminal domain"/>
    <property type="match status" value="1"/>
</dbReference>
<keyword evidence="4 11" id="KW-0547">Nucleotide-binding</keyword>
<dbReference type="GO" id="GO:0005524">
    <property type="term" value="F:ATP binding"/>
    <property type="evidence" value="ECO:0007669"/>
    <property type="project" value="UniProtKB-UniRule"/>
</dbReference>
<dbReference type="InterPro" id="IPR018368">
    <property type="entry name" value="ClpA/B_CS1"/>
</dbReference>
<protein>
    <recommendedName>
        <fullName evidence="12">Chaperone protein ClpB</fullName>
    </recommendedName>
</protein>
<dbReference type="Gene3D" id="3.40.50.300">
    <property type="entry name" value="P-loop containing nucleotide triphosphate hydrolases"/>
    <property type="match status" value="3"/>
</dbReference>
<evidence type="ECO:0000313" key="15">
    <source>
        <dbReference type="EMBL" id="SCX45446.1"/>
    </source>
</evidence>
<comment type="subunit">
    <text evidence="9">Homohexamer. The oligomerization is ATP-dependent.</text>
</comment>
<dbReference type="FunFam" id="1.10.8.60:FF:000017">
    <property type="entry name" value="ATP-dependent chaperone ClpB"/>
    <property type="match status" value="1"/>
</dbReference>
<dbReference type="Proteomes" id="UP000198981">
    <property type="component" value="Unassembled WGS sequence"/>
</dbReference>
<keyword evidence="8 11" id="KW-0143">Chaperone</keyword>
<dbReference type="Pfam" id="PF02861">
    <property type="entry name" value="Clp_N"/>
    <property type="match status" value="1"/>
</dbReference>
<dbReference type="Pfam" id="PF17871">
    <property type="entry name" value="AAA_lid_9"/>
    <property type="match status" value="1"/>
</dbReference>
<dbReference type="CDD" id="cd00009">
    <property type="entry name" value="AAA"/>
    <property type="match status" value="1"/>
</dbReference>
<reference evidence="16" key="1">
    <citation type="submission" date="2016-10" db="EMBL/GenBank/DDBJ databases">
        <authorList>
            <person name="Varghese N."/>
            <person name="Submissions S."/>
        </authorList>
    </citation>
    <scope>NUCLEOTIDE SEQUENCE [LARGE SCALE GENOMIC DNA]</scope>
    <source>
        <strain evidence="16">DSM 45722</strain>
    </source>
</reference>
<comment type="subunit">
    <text evidence="12">Homohexamer; The oligomerization is ATP-dependent.</text>
</comment>
<dbReference type="RefSeq" id="WP_092801971.1">
    <property type="nucleotide sequence ID" value="NZ_FMUH01000002.1"/>
</dbReference>
<evidence type="ECO:0000313" key="16">
    <source>
        <dbReference type="Proteomes" id="UP000198981"/>
    </source>
</evidence>
<comment type="similarity">
    <text evidence="2 11">Belongs to the ClpA/ClpB family.</text>
</comment>
<dbReference type="NCBIfam" id="TIGR03346">
    <property type="entry name" value="chaperone_ClpB"/>
    <property type="match status" value="1"/>
</dbReference>
<evidence type="ECO:0000256" key="4">
    <source>
        <dbReference type="ARBA" id="ARBA00022741"/>
    </source>
</evidence>
<dbReference type="GO" id="GO:0008233">
    <property type="term" value="F:peptidase activity"/>
    <property type="evidence" value="ECO:0007669"/>
    <property type="project" value="UniProtKB-KW"/>
</dbReference>
<evidence type="ECO:0000256" key="8">
    <source>
        <dbReference type="ARBA" id="ARBA00023186"/>
    </source>
</evidence>
<dbReference type="InterPro" id="IPR028299">
    <property type="entry name" value="ClpA/B_CS2"/>
</dbReference>
<comment type="subcellular location">
    <subcellularLocation>
        <location evidence="1 12">Cytoplasm</location>
    </subcellularLocation>
</comment>
<feature type="domain" description="Clp R" evidence="14">
    <location>
        <begin position="1"/>
        <end position="145"/>
    </location>
</feature>
<dbReference type="FunFam" id="3.40.50.300:FF:000010">
    <property type="entry name" value="Chaperone clpB 1, putative"/>
    <property type="match status" value="1"/>
</dbReference>
<evidence type="ECO:0000256" key="13">
    <source>
        <dbReference type="SAM" id="MobiDB-lite"/>
    </source>
</evidence>
<evidence type="ECO:0000256" key="3">
    <source>
        <dbReference type="ARBA" id="ARBA00022737"/>
    </source>
</evidence>
<dbReference type="PRINTS" id="PR00300">
    <property type="entry name" value="CLPPROTEASEA"/>
</dbReference>
<evidence type="ECO:0000256" key="2">
    <source>
        <dbReference type="ARBA" id="ARBA00008675"/>
    </source>
</evidence>
<dbReference type="PROSITE" id="PS00870">
    <property type="entry name" value="CLPAB_1"/>
    <property type="match status" value="1"/>
</dbReference>
<dbReference type="SUPFAM" id="SSF81923">
    <property type="entry name" value="Double Clp-N motif"/>
    <property type="match status" value="1"/>
</dbReference>
<comment type="function">
    <text evidence="12">Part of a stress-induced multi-chaperone system, it is involved in the recovery of the cell from heat-induced damage, in cooperation with DnaK, DnaJ and GrpE.</text>
</comment>
<dbReference type="PANTHER" id="PTHR11638:SF18">
    <property type="entry name" value="HEAT SHOCK PROTEIN 104"/>
    <property type="match status" value="1"/>
</dbReference>
<dbReference type="SUPFAM" id="SSF52540">
    <property type="entry name" value="P-loop containing nucleoside triphosphate hydrolases"/>
    <property type="match status" value="2"/>
</dbReference>
<dbReference type="Pfam" id="PF10431">
    <property type="entry name" value="ClpB_D2-small"/>
    <property type="match status" value="1"/>
</dbReference>
<dbReference type="GO" id="GO:0034605">
    <property type="term" value="P:cellular response to heat"/>
    <property type="evidence" value="ECO:0007669"/>
    <property type="project" value="TreeGrafter"/>
</dbReference>
<dbReference type="InterPro" id="IPR001270">
    <property type="entry name" value="ClpA/B"/>
</dbReference>
<dbReference type="InterPro" id="IPR041546">
    <property type="entry name" value="ClpA/ClpB_AAA_lid"/>
</dbReference>
<dbReference type="Pfam" id="PF07724">
    <property type="entry name" value="AAA_2"/>
    <property type="match status" value="1"/>
</dbReference>
<keyword evidence="5 11" id="KW-0067">ATP-binding</keyword>
<feature type="coiled-coil region" evidence="12">
    <location>
        <begin position="412"/>
        <end position="529"/>
    </location>
</feature>
<dbReference type="STRING" id="1960309.SAMN03159343_1590"/>
<dbReference type="GO" id="GO:0005737">
    <property type="term" value="C:cytoplasm"/>
    <property type="evidence" value="ECO:0007669"/>
    <property type="project" value="UniProtKB-SubCell"/>
</dbReference>
<dbReference type="OrthoDB" id="9803641at2"/>
<keyword evidence="16" id="KW-1185">Reference proteome</keyword>
<dbReference type="PANTHER" id="PTHR11638">
    <property type="entry name" value="ATP-DEPENDENT CLP PROTEASE"/>
    <property type="match status" value="1"/>
</dbReference>
<evidence type="ECO:0000256" key="9">
    <source>
        <dbReference type="ARBA" id="ARBA00026057"/>
    </source>
</evidence>
<name>A0A1G4XW71_9ACTN</name>
<keyword evidence="12" id="KW-0963">Cytoplasm</keyword>
<dbReference type="InterPro" id="IPR003959">
    <property type="entry name" value="ATPase_AAA_core"/>
</dbReference>
<dbReference type="Gene3D" id="1.10.8.60">
    <property type="match status" value="1"/>
</dbReference>
<dbReference type="PROSITE" id="PS00871">
    <property type="entry name" value="CLPAB_2"/>
    <property type="match status" value="1"/>
</dbReference>
<dbReference type="InterPro" id="IPR004176">
    <property type="entry name" value="Clp_R_N"/>
</dbReference>
<accession>A0A1G4XW71</accession>
<dbReference type="EMBL" id="FMUH01000002">
    <property type="protein sequence ID" value="SCX45446.1"/>
    <property type="molecule type" value="Genomic_DNA"/>
</dbReference>
<evidence type="ECO:0000256" key="1">
    <source>
        <dbReference type="ARBA" id="ARBA00004496"/>
    </source>
</evidence>
<dbReference type="InterPro" id="IPR050130">
    <property type="entry name" value="ClpA_ClpB"/>
</dbReference>
<dbReference type="InterPro" id="IPR019489">
    <property type="entry name" value="Clp_ATPase_C"/>
</dbReference>
<sequence length="883" mass="95236">MDKLTTRSQEAIAAAQRLAVDRGQAALEPLHLLLALLDQTDGITGPLLQAAGAQPGQVRAAADAAVRRMPSVSGSTVAAPAPSRDFLRVVNAAGEQATALGDEFVSTEHLLVGLASVGGEAGAVLTGAGATDDALLAAFRTVRGNRKVTSEDPEGTYKALEKYAVDLTERAREGKMDPVIGRDTEIRRVVQVLSRRTKNNPVLIGEPGVGKTAIVEGLAQRMVAGDVPESLKGKRLMSLDLSAMVAGAKFRGEFEERLKAVLQEITESDGEVVTFIDELHTIVGAGASGDSAMDAGNMIKPMLARGELRMVGATTLDEFREHIEKDPALERRFQQVFVGEPTVEDTIGILRGLKERYEVHHGVRITDAAIVSAATLSDRYVTARFLPDKAIDLVDEAASRLRMEIDSRPVEVDEVERVVRRLEIEEMALAKEDDEGSQARLVALREDLADRRELLDELTARWQQDKGAIDRIRETKERLEAVRSEAERAERDGDLARVAELRYGQLPALEKALAEASGATADASMLKEEVGPDDIAEVVQSWTGIPAGRLLEGETAKLLRMEDVLAGRVVGQPEAVRAVADAVRRARSGVADPDRPTGSFLFLGPTGVGKTELAKALAEFLFDDERAMVRIDMSEYSEKHSVSRLVGAPPGYVGYEAGGQLTEAVRRRPYTIVLLDEVEKAHPDVFDVLLQVLDDGRLTDGQGRTVDFRNTILVLTSNLGSQVIADQSIPADAKRRAVDEVVRAHFKPEFLNRLDDVVVFRPLGTDELTGIVDIQVAVLARRLAARRLGLQVSDAAREWLAMNGFDPVYGARPLRRLVQSAIGDQLARALLAGDIRDGDDVQVDLAGDLDAGLTVRRAGAASPADDRTGDGGDDGGEVRALTA</sequence>